<comment type="subunit">
    <text evidence="6">Monomer.</text>
</comment>
<keyword evidence="4 6" id="KW-0479">Metal-binding</keyword>
<dbReference type="InterPro" id="IPR000994">
    <property type="entry name" value="Pept_M24"/>
</dbReference>
<evidence type="ECO:0000256" key="3">
    <source>
        <dbReference type="ARBA" id="ARBA00022670"/>
    </source>
</evidence>
<keyword evidence="3 6" id="KW-0645">Protease</keyword>
<comment type="function">
    <text evidence="1 6">Removes the N-terminal methionine from nascent proteins. The N-terminal methionine is often cleaved when the second residue in the primary sequence is small and uncharged (Met-Ala-, Cys, Gly, Pro, Ser, Thr, or Val). Requires deformylation of the N(alpha)-formylated initiator methionine before it can be hydrolyzed.</text>
</comment>
<evidence type="ECO:0000256" key="7">
    <source>
        <dbReference type="RuleBase" id="RU003653"/>
    </source>
</evidence>
<feature type="binding site" evidence="6">
    <location>
        <position position="102"/>
    </location>
    <ligand>
        <name>a divalent metal cation</name>
        <dbReference type="ChEBI" id="CHEBI:60240"/>
        <label>1</label>
    </ligand>
</feature>
<protein>
    <recommendedName>
        <fullName evidence="6 7">Methionine aminopeptidase</fullName>
        <shortName evidence="6">MAP</shortName>
        <shortName evidence="6">MetAP</shortName>
        <ecNumber evidence="6 7">3.4.11.18</ecNumber>
    </recommendedName>
    <alternativeName>
        <fullName evidence="6">Peptidase M</fullName>
    </alternativeName>
</protein>
<feature type="binding site" evidence="6">
    <location>
        <position position="118"/>
    </location>
    <ligand>
        <name>a divalent metal cation</name>
        <dbReference type="ChEBI" id="CHEBI:60240"/>
        <label>2</label>
        <note>catalytic</note>
    </ligand>
</feature>
<evidence type="ECO:0000256" key="6">
    <source>
        <dbReference type="HAMAP-Rule" id="MF_01974"/>
    </source>
</evidence>
<dbReference type="Gene3D" id="3.90.230.10">
    <property type="entry name" value="Creatinase/methionine aminopeptidase superfamily"/>
    <property type="match status" value="1"/>
</dbReference>
<keyword evidence="10" id="KW-1185">Reference proteome</keyword>
<feature type="binding site" evidence="6">
    <location>
        <position position="118"/>
    </location>
    <ligand>
        <name>a divalent metal cation</name>
        <dbReference type="ChEBI" id="CHEBI:60240"/>
        <label>1</label>
    </ligand>
</feature>
<proteinExistence type="inferred from homology"/>
<feature type="binding site" evidence="6">
    <location>
        <position position="189"/>
    </location>
    <ligand>
        <name>substrate</name>
    </ligand>
</feature>
<dbReference type="EMBL" id="BAAAOR010000025">
    <property type="protein sequence ID" value="GAA1527190.1"/>
    <property type="molecule type" value="Genomic_DNA"/>
</dbReference>
<dbReference type="Proteomes" id="UP001500842">
    <property type="component" value="Unassembled WGS sequence"/>
</dbReference>
<dbReference type="InterPro" id="IPR036005">
    <property type="entry name" value="Creatinase/aminopeptidase-like"/>
</dbReference>
<dbReference type="EC" id="3.4.11.18" evidence="6 7"/>
<dbReference type="PANTHER" id="PTHR43330">
    <property type="entry name" value="METHIONINE AMINOPEPTIDASE"/>
    <property type="match status" value="1"/>
</dbReference>
<dbReference type="InterPro" id="IPR002467">
    <property type="entry name" value="Pept_M24A_MAP1"/>
</dbReference>
<organism evidence="9 10">
    <name type="scientific">Nocardioides humi</name>
    <dbReference type="NCBI Taxonomy" id="449461"/>
    <lineage>
        <taxon>Bacteria</taxon>
        <taxon>Bacillati</taxon>
        <taxon>Actinomycetota</taxon>
        <taxon>Actinomycetes</taxon>
        <taxon>Propionibacteriales</taxon>
        <taxon>Nocardioidaceae</taxon>
        <taxon>Nocardioides</taxon>
    </lineage>
</organism>
<name>A0ABN2ATS8_9ACTN</name>
<dbReference type="PRINTS" id="PR00599">
    <property type="entry name" value="MAPEPTIDASE"/>
</dbReference>
<keyword evidence="5 6" id="KW-0378">Hydrolase</keyword>
<feature type="binding site" evidence="6">
    <location>
        <position position="215"/>
    </location>
    <ligand>
        <name>a divalent metal cation</name>
        <dbReference type="ChEBI" id="CHEBI:60240"/>
        <label>2</label>
        <note>catalytic</note>
    </ligand>
</feature>
<dbReference type="RefSeq" id="WP_141003829.1">
    <property type="nucleotide sequence ID" value="NZ_BAAAOR010000025.1"/>
</dbReference>
<dbReference type="PANTHER" id="PTHR43330:SF27">
    <property type="entry name" value="METHIONINE AMINOPEPTIDASE"/>
    <property type="match status" value="1"/>
</dbReference>
<accession>A0ABN2ATS8</accession>
<evidence type="ECO:0000256" key="4">
    <source>
        <dbReference type="ARBA" id="ARBA00022723"/>
    </source>
</evidence>
<dbReference type="Pfam" id="PF00557">
    <property type="entry name" value="Peptidase_M24"/>
    <property type="match status" value="1"/>
</dbReference>
<feature type="binding site" evidence="6">
    <location>
        <position position="246"/>
    </location>
    <ligand>
        <name>a divalent metal cation</name>
        <dbReference type="ChEBI" id="CHEBI:60240"/>
        <label>2</label>
        <note>catalytic</note>
    </ligand>
</feature>
<comment type="caution">
    <text evidence="9">The sequence shown here is derived from an EMBL/GenBank/DDBJ whole genome shotgun (WGS) entry which is preliminary data.</text>
</comment>
<dbReference type="HAMAP" id="MF_01974">
    <property type="entry name" value="MetAP_1"/>
    <property type="match status" value="1"/>
</dbReference>
<feature type="domain" description="Peptidase M24" evidence="8">
    <location>
        <begin position="19"/>
        <end position="253"/>
    </location>
</feature>
<comment type="cofactor">
    <cofactor evidence="6">
        <name>Co(2+)</name>
        <dbReference type="ChEBI" id="CHEBI:48828"/>
    </cofactor>
    <cofactor evidence="6">
        <name>Zn(2+)</name>
        <dbReference type="ChEBI" id="CHEBI:29105"/>
    </cofactor>
    <cofactor evidence="6">
        <name>Mn(2+)</name>
        <dbReference type="ChEBI" id="CHEBI:29035"/>
    </cofactor>
    <cofactor evidence="6">
        <name>Fe(2+)</name>
        <dbReference type="ChEBI" id="CHEBI:29033"/>
    </cofactor>
    <text evidence="6">Binds 2 divalent metal cations per subunit. Has a high-affinity and a low affinity metal-binding site. The true nature of the physiological cofactor is under debate. The enzyme is active with cobalt, zinc, manganese or divalent iron ions. Most likely, methionine aminopeptidases function as mononuclear Fe(2+)-metalloproteases under physiological conditions, and the catalytically relevant metal-binding site has been assigned to the histidine-containing high-affinity site.</text>
</comment>
<dbReference type="SUPFAM" id="SSF55920">
    <property type="entry name" value="Creatinase/aminopeptidase"/>
    <property type="match status" value="1"/>
</dbReference>
<dbReference type="CDD" id="cd01086">
    <property type="entry name" value="MetAP1"/>
    <property type="match status" value="1"/>
</dbReference>
<evidence type="ECO:0000256" key="1">
    <source>
        <dbReference type="ARBA" id="ARBA00002521"/>
    </source>
</evidence>
<reference evidence="9 10" key="1">
    <citation type="journal article" date="2019" name="Int. J. Syst. Evol. Microbiol.">
        <title>The Global Catalogue of Microorganisms (GCM) 10K type strain sequencing project: providing services to taxonomists for standard genome sequencing and annotation.</title>
        <authorList>
            <consortium name="The Broad Institute Genomics Platform"/>
            <consortium name="The Broad Institute Genome Sequencing Center for Infectious Disease"/>
            <person name="Wu L."/>
            <person name="Ma J."/>
        </authorList>
    </citation>
    <scope>NUCLEOTIDE SEQUENCE [LARGE SCALE GENOMIC DNA]</scope>
    <source>
        <strain evidence="9 10">JCM 14942</strain>
    </source>
</reference>
<comment type="similarity">
    <text evidence="6">Belongs to the peptidase M24A family. Methionine aminopeptidase type 1 subfamily.</text>
</comment>
<feature type="binding site" evidence="6">
    <location>
        <position position="85"/>
    </location>
    <ligand>
        <name>substrate</name>
    </ligand>
</feature>
<dbReference type="NCBIfam" id="TIGR00500">
    <property type="entry name" value="met_pdase_I"/>
    <property type="match status" value="1"/>
</dbReference>
<gene>
    <name evidence="9" type="primary">map_1</name>
    <name evidence="6" type="synonym">map</name>
    <name evidence="9" type="ORF">GCM10009788_33300</name>
</gene>
<evidence type="ECO:0000256" key="5">
    <source>
        <dbReference type="ARBA" id="ARBA00022801"/>
    </source>
</evidence>
<evidence type="ECO:0000259" key="8">
    <source>
        <dbReference type="Pfam" id="PF00557"/>
    </source>
</evidence>
<dbReference type="GO" id="GO:0004177">
    <property type="term" value="F:aminopeptidase activity"/>
    <property type="evidence" value="ECO:0007669"/>
    <property type="project" value="UniProtKB-KW"/>
</dbReference>
<evidence type="ECO:0000256" key="2">
    <source>
        <dbReference type="ARBA" id="ARBA00022438"/>
    </source>
</evidence>
<evidence type="ECO:0000313" key="9">
    <source>
        <dbReference type="EMBL" id="GAA1527190.1"/>
    </source>
</evidence>
<evidence type="ECO:0000313" key="10">
    <source>
        <dbReference type="Proteomes" id="UP001500842"/>
    </source>
</evidence>
<dbReference type="InterPro" id="IPR001714">
    <property type="entry name" value="Pept_M24_MAP"/>
</dbReference>
<sequence>MFFDQRRIEIKTPDQVRVMRAAGLVVGRTLARLREAVRPGISTAELDTLAEQSIREQGGVPSFLGYGEPPFPASICASVNDEVVHGIPGPRVLADGDVISIDCGAIVFDDAGQGWHGDAAITVAVGTVRDEVAELMRVTEEALWRGLAAARAGGRVGDISHAVASYVHGQGDYGIVEGYTGHGIGTAMHMEPDVPNQGRPGRGPRLRQGIALAVEPMITLGAPDTDVADDDWTVVTTDGRWAAHYEHTFALTEAGVWVLTAEDGGEARLSALGVPFGGSV</sequence>
<feature type="binding site" evidence="6">
    <location>
        <position position="246"/>
    </location>
    <ligand>
        <name>a divalent metal cation</name>
        <dbReference type="ChEBI" id="CHEBI:60240"/>
        <label>1</label>
    </ligand>
</feature>
<keyword evidence="2 6" id="KW-0031">Aminopeptidase</keyword>
<comment type="catalytic activity">
    <reaction evidence="6 7">
        <text>Release of N-terminal amino acids, preferentially methionine, from peptides and arylamides.</text>
        <dbReference type="EC" id="3.4.11.18"/>
    </reaction>
</comment>
<feature type="binding site" evidence="6">
    <location>
        <position position="182"/>
    </location>
    <ligand>
        <name>a divalent metal cation</name>
        <dbReference type="ChEBI" id="CHEBI:60240"/>
        <label>2</label>
        <note>catalytic</note>
    </ligand>
</feature>